<sequence>MDAANALLDQFGTAFVHLLAQPFYYIAVLFIILQYTRQISLERRMFAVRLHIWPRLVAKAMLVGLVAGLLASVVGAFIGISLTGDAVLWLWGSAAVLLVFRIRYLCFAYGAGVLALLQWMIGFTPLEDNGGWIGDMASSLAGLDMPGILVLVALLHLVEAFLVRRQGDKLATPLFVEGKRGKLVGGYMLQGFWPVPMLLLVPAAGSASAVDLPWTPLFGGDWTQGWSVVALPMIIGFSEMTRTMLPSAKARHAAKGLLWYSLLLTGAALLAWWLPALLPVAALCSLLMHEAIIWRSRVVESAQSPLYVNDQRGLRILGIVPGTPAEAMKLSPGEIIAKVNGNRVYSKEDLHESLQNNSGMYKLEVLNQEGEIKFVQRARYEGEHHQLGVILSPDERATYYASSEVATLLDLLRRARTAKRRGRAFVEEDDTTGTLNV</sequence>
<proteinExistence type="predicted"/>
<name>A0ABQ6GPG5_9BACL</name>
<dbReference type="GO" id="GO:0051301">
    <property type="term" value="P:cell division"/>
    <property type="evidence" value="ECO:0007669"/>
    <property type="project" value="UniProtKB-KW"/>
</dbReference>
<dbReference type="RefSeq" id="WP_284241716.1">
    <property type="nucleotide sequence ID" value="NZ_BSSQ01000023.1"/>
</dbReference>
<feature type="transmembrane region" description="Helical" evidence="1">
    <location>
        <begin position="14"/>
        <end position="35"/>
    </location>
</feature>
<keyword evidence="3" id="KW-0132">Cell division</keyword>
<feature type="transmembrane region" description="Helical" evidence="1">
    <location>
        <begin position="225"/>
        <end position="245"/>
    </location>
</feature>
<keyword evidence="1" id="KW-0472">Membrane</keyword>
<gene>
    <name evidence="3" type="primary">minJ</name>
    <name evidence="3" type="ORF">MU1_52600</name>
</gene>
<reference evidence="3 4" key="1">
    <citation type="submission" date="2023-03" db="EMBL/GenBank/DDBJ databases">
        <title>Draft genome sequence of the bacteria which degrade cell wall of Tricholomamatutake.</title>
        <authorList>
            <person name="Konishi Y."/>
            <person name="Fukuta Y."/>
            <person name="Shirasaka N."/>
        </authorList>
    </citation>
    <scope>NUCLEOTIDE SEQUENCE [LARGE SCALE GENOMIC DNA]</scope>
    <source>
        <strain evidence="4">mu1</strain>
    </source>
</reference>
<comment type="caution">
    <text evidence="3">The sequence shown here is derived from an EMBL/GenBank/DDBJ whole genome shotgun (WGS) entry which is preliminary data.</text>
</comment>
<dbReference type="InterPro" id="IPR036034">
    <property type="entry name" value="PDZ_sf"/>
</dbReference>
<feature type="transmembrane region" description="Helical" evidence="1">
    <location>
        <begin position="184"/>
        <end position="205"/>
    </location>
</feature>
<evidence type="ECO:0000256" key="1">
    <source>
        <dbReference type="SAM" id="Phobius"/>
    </source>
</evidence>
<feature type="transmembrane region" description="Helical" evidence="1">
    <location>
        <begin position="56"/>
        <end position="80"/>
    </location>
</feature>
<feature type="domain" description="PDZ" evidence="2">
    <location>
        <begin position="313"/>
        <end position="369"/>
    </location>
</feature>
<keyword evidence="4" id="KW-1185">Reference proteome</keyword>
<evidence type="ECO:0000313" key="4">
    <source>
        <dbReference type="Proteomes" id="UP001157114"/>
    </source>
</evidence>
<feature type="transmembrane region" description="Helical" evidence="1">
    <location>
        <begin position="146"/>
        <end position="163"/>
    </location>
</feature>
<keyword evidence="1" id="KW-1133">Transmembrane helix</keyword>
<protein>
    <submittedName>
        <fullName evidence="3">Cell division topological determinant MinJ</fullName>
    </submittedName>
</protein>
<dbReference type="Proteomes" id="UP001157114">
    <property type="component" value="Unassembled WGS sequence"/>
</dbReference>
<dbReference type="SUPFAM" id="SSF50156">
    <property type="entry name" value="PDZ domain-like"/>
    <property type="match status" value="1"/>
</dbReference>
<organism evidence="3 4">
    <name type="scientific">Paenibacillus glycanilyticus</name>
    <dbReference type="NCBI Taxonomy" id="126569"/>
    <lineage>
        <taxon>Bacteria</taxon>
        <taxon>Bacillati</taxon>
        <taxon>Bacillota</taxon>
        <taxon>Bacilli</taxon>
        <taxon>Bacillales</taxon>
        <taxon>Paenibacillaceae</taxon>
        <taxon>Paenibacillus</taxon>
    </lineage>
</organism>
<dbReference type="Gene3D" id="2.30.42.10">
    <property type="match status" value="1"/>
</dbReference>
<keyword evidence="1" id="KW-0812">Transmembrane</keyword>
<accession>A0ABQ6GPG5</accession>
<feature type="transmembrane region" description="Helical" evidence="1">
    <location>
        <begin position="107"/>
        <end position="126"/>
    </location>
</feature>
<evidence type="ECO:0000313" key="3">
    <source>
        <dbReference type="EMBL" id="GLX70912.1"/>
    </source>
</evidence>
<dbReference type="EMBL" id="BSSQ01000023">
    <property type="protein sequence ID" value="GLX70912.1"/>
    <property type="molecule type" value="Genomic_DNA"/>
</dbReference>
<evidence type="ECO:0000259" key="2">
    <source>
        <dbReference type="PROSITE" id="PS50106"/>
    </source>
</evidence>
<dbReference type="PROSITE" id="PS50106">
    <property type="entry name" value="PDZ"/>
    <property type="match status" value="1"/>
</dbReference>
<dbReference type="InterPro" id="IPR001478">
    <property type="entry name" value="PDZ"/>
</dbReference>
<keyword evidence="3" id="KW-0131">Cell cycle</keyword>
<feature type="transmembrane region" description="Helical" evidence="1">
    <location>
        <begin position="86"/>
        <end position="102"/>
    </location>
</feature>
<feature type="transmembrane region" description="Helical" evidence="1">
    <location>
        <begin position="257"/>
        <end position="278"/>
    </location>
</feature>